<dbReference type="EMBL" id="AAZDVE040000003">
    <property type="protein sequence ID" value="EMP9431655.1"/>
    <property type="molecule type" value="Genomic_DNA"/>
</dbReference>
<comment type="caution">
    <text evidence="1">The sequence shown here is derived from an EMBL/GenBank/DDBJ whole genome shotgun (WGS) entry which is preliminary data.</text>
</comment>
<proteinExistence type="predicted"/>
<evidence type="ECO:0000313" key="1">
    <source>
        <dbReference type="EMBL" id="EMP9431655.1"/>
    </source>
</evidence>
<name>A0AAI9MV49_PROST</name>
<gene>
    <name evidence="1" type="ORF">JRA39_000664</name>
</gene>
<organism evidence="1">
    <name type="scientific">Providencia stuartii</name>
    <dbReference type="NCBI Taxonomy" id="588"/>
    <lineage>
        <taxon>Bacteria</taxon>
        <taxon>Pseudomonadati</taxon>
        <taxon>Pseudomonadota</taxon>
        <taxon>Gammaproteobacteria</taxon>
        <taxon>Enterobacterales</taxon>
        <taxon>Morganellaceae</taxon>
        <taxon>Providencia</taxon>
    </lineage>
</organism>
<sequence>MGTKIYLSNVVDKSNYDIKRRQLFNVTEIKDGISFPFHGNSSLFNKLNKGDIIEVFSPSEPARKATVSNIRMNDIYFKFS</sequence>
<protein>
    <submittedName>
        <fullName evidence="1">Uncharacterized protein</fullName>
    </submittedName>
</protein>
<dbReference type="AlphaFoldDB" id="A0AAI9MV49"/>
<accession>A0AAI9MV49</accession>
<reference evidence="1" key="1">
    <citation type="submission" date="2024-02" db="EMBL/GenBank/DDBJ databases">
        <authorList>
            <consortium name="Clinical and Environmental Microbiology Branch: Whole genome sequencing antimicrobial resistance pathogens in the healthcare setting"/>
        </authorList>
    </citation>
    <scope>NUCLEOTIDE SEQUENCE</scope>
    <source>
        <strain evidence="1">2020GO-00142</strain>
    </source>
</reference>